<comment type="caution">
    <text evidence="3">The sequence shown here is derived from an EMBL/GenBank/DDBJ whole genome shotgun (WGS) entry which is preliminary data.</text>
</comment>
<protein>
    <submittedName>
        <fullName evidence="3">Uncharacterized protein</fullName>
    </submittedName>
</protein>
<sequence>MGPSRFEAGRAAFGAVIECHRPLWRCSLKIGSVSVFHEAFAGRSSSNRYCLKGERPSKKGSSNAPGRAAMAILDMGCKQRVQEAFEHLMSVLAAEEDRLAMESRKVEEQKQEANLQTKRAQDLMAKAQAILEAVQQPQVAQEVPAPTRPAEAAPPVFASPAPEQDLPPHTPGAPAGAPAAKAPSVKAPPPDLQKKQPEPTAPAPPPYRHWQHSDQVTFKQSEPNGTKDETSAGKMFQSTPNFKAPPEAVQKAPPASADKAQHPWEMPAAPATKKAPPVLPQAQQQAPQPMLKKAPPPQLGQPPVNGHQQAPTKKAPPAPPQMTGMD</sequence>
<name>A0A1Q9C4Q6_SYMMI</name>
<feature type="coiled-coil region" evidence="1">
    <location>
        <begin position="92"/>
        <end position="126"/>
    </location>
</feature>
<reference evidence="3 4" key="1">
    <citation type="submission" date="2016-02" db="EMBL/GenBank/DDBJ databases">
        <title>Genome analysis of coral dinoflagellate symbionts highlights evolutionary adaptations to a symbiotic lifestyle.</title>
        <authorList>
            <person name="Aranda M."/>
            <person name="Li Y."/>
            <person name="Liew Y.J."/>
            <person name="Baumgarten S."/>
            <person name="Simakov O."/>
            <person name="Wilson M."/>
            <person name="Piel J."/>
            <person name="Ashoor H."/>
            <person name="Bougouffa S."/>
            <person name="Bajic V.B."/>
            <person name="Ryu T."/>
            <person name="Ravasi T."/>
            <person name="Bayer T."/>
            <person name="Micklem G."/>
            <person name="Kim H."/>
            <person name="Bhak J."/>
            <person name="Lajeunesse T.C."/>
            <person name="Voolstra C.R."/>
        </authorList>
    </citation>
    <scope>NUCLEOTIDE SEQUENCE [LARGE SCALE GENOMIC DNA]</scope>
    <source>
        <strain evidence="3 4">CCMP2467</strain>
    </source>
</reference>
<dbReference type="EMBL" id="LSRX01001693">
    <property type="protein sequence ID" value="OLP77901.1"/>
    <property type="molecule type" value="Genomic_DNA"/>
</dbReference>
<feature type="region of interest" description="Disordered" evidence="2">
    <location>
        <begin position="140"/>
        <end position="326"/>
    </location>
</feature>
<gene>
    <name evidence="3" type="ORF">AK812_SmicGene41986</name>
</gene>
<organism evidence="3 4">
    <name type="scientific">Symbiodinium microadriaticum</name>
    <name type="common">Dinoflagellate</name>
    <name type="synonym">Zooxanthella microadriatica</name>
    <dbReference type="NCBI Taxonomy" id="2951"/>
    <lineage>
        <taxon>Eukaryota</taxon>
        <taxon>Sar</taxon>
        <taxon>Alveolata</taxon>
        <taxon>Dinophyceae</taxon>
        <taxon>Suessiales</taxon>
        <taxon>Symbiodiniaceae</taxon>
        <taxon>Symbiodinium</taxon>
    </lineage>
</organism>
<feature type="compositionally biased region" description="Polar residues" evidence="2">
    <location>
        <begin position="213"/>
        <end position="224"/>
    </location>
</feature>
<keyword evidence="1" id="KW-0175">Coiled coil</keyword>
<dbReference type="OrthoDB" id="10437926at2759"/>
<evidence type="ECO:0000256" key="2">
    <source>
        <dbReference type="SAM" id="MobiDB-lite"/>
    </source>
</evidence>
<evidence type="ECO:0000256" key="1">
    <source>
        <dbReference type="SAM" id="Coils"/>
    </source>
</evidence>
<feature type="compositionally biased region" description="Low complexity" evidence="2">
    <location>
        <begin position="267"/>
        <end position="293"/>
    </location>
</feature>
<evidence type="ECO:0000313" key="3">
    <source>
        <dbReference type="EMBL" id="OLP77901.1"/>
    </source>
</evidence>
<proteinExistence type="predicted"/>
<accession>A0A1Q9C4Q6</accession>
<feature type="compositionally biased region" description="Low complexity" evidence="2">
    <location>
        <begin position="172"/>
        <end position="185"/>
    </location>
</feature>
<evidence type="ECO:0000313" key="4">
    <source>
        <dbReference type="Proteomes" id="UP000186817"/>
    </source>
</evidence>
<dbReference type="Proteomes" id="UP000186817">
    <property type="component" value="Unassembled WGS sequence"/>
</dbReference>
<keyword evidence="4" id="KW-1185">Reference proteome</keyword>
<feature type="compositionally biased region" description="Low complexity" evidence="2">
    <location>
        <begin position="140"/>
        <end position="155"/>
    </location>
</feature>
<dbReference type="AlphaFoldDB" id="A0A1Q9C4Q6"/>